<accession>A0A0D0IX13</accession>
<protein>
    <submittedName>
        <fullName evidence="1">Uncharacterized protein</fullName>
    </submittedName>
</protein>
<dbReference type="RefSeq" id="WP_042518313.1">
    <property type="nucleotide sequence ID" value="NZ_JXQK01000045.1"/>
</dbReference>
<proteinExistence type="predicted"/>
<dbReference type="Proteomes" id="UP000032046">
    <property type="component" value="Unassembled WGS sequence"/>
</dbReference>
<dbReference type="EMBL" id="JXQK01000045">
    <property type="protein sequence ID" value="KIP63265.1"/>
    <property type="molecule type" value="Genomic_DNA"/>
</dbReference>
<keyword evidence="2" id="KW-1185">Reference proteome</keyword>
<dbReference type="AlphaFoldDB" id="A0A0D0IX13"/>
<evidence type="ECO:0000313" key="1">
    <source>
        <dbReference type="EMBL" id="KIP63265.1"/>
    </source>
</evidence>
<organism evidence="1 2">
    <name type="scientific">Prevotella pectinovora</name>
    <dbReference type="NCBI Taxonomy" id="1602169"/>
    <lineage>
        <taxon>Bacteria</taxon>
        <taxon>Pseudomonadati</taxon>
        <taxon>Bacteroidota</taxon>
        <taxon>Bacteroidia</taxon>
        <taxon>Bacteroidales</taxon>
        <taxon>Prevotellaceae</taxon>
        <taxon>Prevotella</taxon>
    </lineage>
</organism>
<reference evidence="1 2" key="1">
    <citation type="submission" date="2015-01" db="EMBL/GenBank/DDBJ databases">
        <title>Comparative genomics of non-oral Prevotella species.</title>
        <authorList>
            <person name="Accetto T."/>
            <person name="Nograsek B."/>
            <person name="Avgustin G."/>
        </authorList>
    </citation>
    <scope>NUCLEOTIDE SEQUENCE [LARGE SCALE GENOMIC DNA]</scope>
    <source>
        <strain evidence="1 2">P5-119</strain>
    </source>
</reference>
<name>A0A0D0IX13_9BACT</name>
<gene>
    <name evidence="1" type="ORF">ST44_04085</name>
</gene>
<sequence>MNECLWYKDNEIDGANLFLKKLKEFLKKEYPFVIERAKWMNKEWLNKGLIPKDSNKSEFMKYNKYRIENR</sequence>
<evidence type="ECO:0000313" key="2">
    <source>
        <dbReference type="Proteomes" id="UP000032046"/>
    </source>
</evidence>
<comment type="caution">
    <text evidence="1">The sequence shown here is derived from an EMBL/GenBank/DDBJ whole genome shotgun (WGS) entry which is preliminary data.</text>
</comment>